<gene>
    <name evidence="6" type="ORF">D1832_11485</name>
</gene>
<keyword evidence="1" id="KW-0479">Metal-binding</keyword>
<dbReference type="PANTHER" id="PTHR10587">
    <property type="entry name" value="GLYCOSYL TRANSFERASE-RELATED"/>
    <property type="match status" value="1"/>
</dbReference>
<feature type="domain" description="NodB homology" evidence="5">
    <location>
        <begin position="278"/>
        <end position="450"/>
    </location>
</feature>
<reference evidence="6 7" key="1">
    <citation type="submission" date="2018-08" db="EMBL/GenBank/DDBJ databases">
        <title>Whole genome sequence analysis of Dermacoccus abyssi bacteria isolated from Deep Mariana trench Micromonospora spp reveals genes involved in the environmental adaptation and production of secondary metabolites.</title>
        <authorList>
            <person name="Abdel-Mageed W.M."/>
            <person name="Lehri B."/>
            <person name="Nouioui I."/>
            <person name="Goodfellow I."/>
            <person name="Jaspars M."/>
            <person name="Karlyshev A."/>
        </authorList>
    </citation>
    <scope>NUCLEOTIDE SEQUENCE [LARGE SCALE GENOMIC DNA]</scope>
    <source>
        <strain evidence="6 7">MT1.1</strain>
    </source>
</reference>
<dbReference type="Proteomes" id="UP000285376">
    <property type="component" value="Unassembled WGS sequence"/>
</dbReference>
<dbReference type="GO" id="GO:0005975">
    <property type="term" value="P:carbohydrate metabolic process"/>
    <property type="evidence" value="ECO:0007669"/>
    <property type="project" value="InterPro"/>
</dbReference>
<sequence length="471" mass="49866">MRTSRRFAALALVVATAVAGCTTDDPSGSSSGSKGASVKPSVSVSSSAPKVSPVKLELDASDVRAESSWNAPRYSAQWPALPGSEKLSEALERQIQSWRRDYVGTYSGPRSGMTVVWEPVVNASGLYGIRLRHTVTAADSAATSTTLYGDGDSSFTSLQLIDDSQRAALVKELERQAVQVNGGGEPFEGATPEEVFTDVSFTPDGTLVAAVAEGTIGPMSAGQHYATVKNPERYLSDDGRRVREAAMKSPASSTSPAPSTSTTKPENAGKKTDCTKAKCIALTFDDGPGPYTNSILDTLEKKKARATFFTLGPAVQAAPATVRRMVKLGMGVGNHSWSHPQFTTLTDAQVTSEITRTADVLKKITGSDPVAVRPPYGAYTEATPRAGAPSVLWDIDTEDWKNRNADTTTKRVVDGAHPGAIVLMHDIHPSTAKAVPGIVDELQKQGYTLVTIDELIPSMTKDGVYSSAPTK</sequence>
<dbReference type="InterPro" id="IPR050248">
    <property type="entry name" value="Polysacc_deacetylase_ArnD"/>
</dbReference>
<evidence type="ECO:0000256" key="4">
    <source>
        <dbReference type="SAM" id="SignalP"/>
    </source>
</evidence>
<dbReference type="EMBL" id="QWLM01000014">
    <property type="protein sequence ID" value="RHW44678.1"/>
    <property type="molecule type" value="Genomic_DNA"/>
</dbReference>
<keyword evidence="4" id="KW-0732">Signal</keyword>
<evidence type="ECO:0000256" key="1">
    <source>
        <dbReference type="ARBA" id="ARBA00022723"/>
    </source>
</evidence>
<dbReference type="PANTHER" id="PTHR10587:SF133">
    <property type="entry name" value="CHITIN DEACETYLASE 1-RELATED"/>
    <property type="match status" value="1"/>
</dbReference>
<comment type="caution">
    <text evidence="6">The sequence shown here is derived from an EMBL/GenBank/DDBJ whole genome shotgun (WGS) entry which is preliminary data.</text>
</comment>
<dbReference type="InterPro" id="IPR011330">
    <property type="entry name" value="Glyco_hydro/deAcase_b/a-brl"/>
</dbReference>
<feature type="compositionally biased region" description="Low complexity" evidence="3">
    <location>
        <begin position="26"/>
        <end position="48"/>
    </location>
</feature>
<feature type="region of interest" description="Disordered" evidence="3">
    <location>
        <begin position="243"/>
        <end position="272"/>
    </location>
</feature>
<organism evidence="6 7">
    <name type="scientific">Dermacoccus abyssi</name>
    <dbReference type="NCBI Taxonomy" id="322596"/>
    <lineage>
        <taxon>Bacteria</taxon>
        <taxon>Bacillati</taxon>
        <taxon>Actinomycetota</taxon>
        <taxon>Actinomycetes</taxon>
        <taxon>Micrococcales</taxon>
        <taxon>Dermacoccaceae</taxon>
        <taxon>Dermacoccus</taxon>
    </lineage>
</organism>
<dbReference type="GO" id="GO:0046872">
    <property type="term" value="F:metal ion binding"/>
    <property type="evidence" value="ECO:0007669"/>
    <property type="project" value="UniProtKB-KW"/>
</dbReference>
<protein>
    <recommendedName>
        <fullName evidence="5">NodB homology domain-containing protein</fullName>
    </recommendedName>
</protein>
<evidence type="ECO:0000313" key="7">
    <source>
        <dbReference type="Proteomes" id="UP000285376"/>
    </source>
</evidence>
<accession>A0A417Z387</accession>
<name>A0A417Z387_9MICO</name>
<dbReference type="Pfam" id="PF01522">
    <property type="entry name" value="Polysacc_deac_1"/>
    <property type="match status" value="1"/>
</dbReference>
<feature type="chain" id="PRO_5039157690" description="NodB homology domain-containing protein" evidence="4">
    <location>
        <begin position="20"/>
        <end position="471"/>
    </location>
</feature>
<dbReference type="CDD" id="cd10954">
    <property type="entry name" value="CE4_CtAXE_like"/>
    <property type="match status" value="1"/>
</dbReference>
<dbReference type="PROSITE" id="PS51677">
    <property type="entry name" value="NODB"/>
    <property type="match status" value="1"/>
</dbReference>
<proteinExistence type="predicted"/>
<evidence type="ECO:0000259" key="5">
    <source>
        <dbReference type="PROSITE" id="PS51677"/>
    </source>
</evidence>
<dbReference type="GO" id="GO:0016810">
    <property type="term" value="F:hydrolase activity, acting on carbon-nitrogen (but not peptide) bonds"/>
    <property type="evidence" value="ECO:0007669"/>
    <property type="project" value="InterPro"/>
</dbReference>
<dbReference type="Gene3D" id="3.20.20.370">
    <property type="entry name" value="Glycoside hydrolase/deacetylase"/>
    <property type="match status" value="1"/>
</dbReference>
<dbReference type="AlphaFoldDB" id="A0A417Z387"/>
<evidence type="ECO:0000256" key="3">
    <source>
        <dbReference type="SAM" id="MobiDB-lite"/>
    </source>
</evidence>
<dbReference type="GO" id="GO:0016020">
    <property type="term" value="C:membrane"/>
    <property type="evidence" value="ECO:0007669"/>
    <property type="project" value="TreeGrafter"/>
</dbReference>
<feature type="region of interest" description="Disordered" evidence="3">
    <location>
        <begin position="21"/>
        <end position="48"/>
    </location>
</feature>
<evidence type="ECO:0000256" key="2">
    <source>
        <dbReference type="ARBA" id="ARBA00022801"/>
    </source>
</evidence>
<feature type="signal peptide" evidence="4">
    <location>
        <begin position="1"/>
        <end position="19"/>
    </location>
</feature>
<keyword evidence="2" id="KW-0378">Hydrolase</keyword>
<feature type="compositionally biased region" description="Low complexity" evidence="3">
    <location>
        <begin position="247"/>
        <end position="265"/>
    </location>
</feature>
<dbReference type="RefSeq" id="WP_118914170.1">
    <property type="nucleotide sequence ID" value="NZ_CBCRVH010000014.1"/>
</dbReference>
<dbReference type="SUPFAM" id="SSF88713">
    <property type="entry name" value="Glycoside hydrolase/deacetylase"/>
    <property type="match status" value="1"/>
</dbReference>
<dbReference type="PROSITE" id="PS51257">
    <property type="entry name" value="PROKAR_LIPOPROTEIN"/>
    <property type="match status" value="1"/>
</dbReference>
<dbReference type="InterPro" id="IPR002509">
    <property type="entry name" value="NODB_dom"/>
</dbReference>
<evidence type="ECO:0000313" key="6">
    <source>
        <dbReference type="EMBL" id="RHW44678.1"/>
    </source>
</evidence>